<evidence type="ECO:0000313" key="1">
    <source>
        <dbReference type="EMBL" id="KAG5586088.1"/>
    </source>
</evidence>
<keyword evidence="2" id="KW-1185">Reference proteome</keyword>
<organism evidence="1 2">
    <name type="scientific">Solanum commersonii</name>
    <name type="common">Commerson's wild potato</name>
    <name type="synonym">Commerson's nightshade</name>
    <dbReference type="NCBI Taxonomy" id="4109"/>
    <lineage>
        <taxon>Eukaryota</taxon>
        <taxon>Viridiplantae</taxon>
        <taxon>Streptophyta</taxon>
        <taxon>Embryophyta</taxon>
        <taxon>Tracheophyta</taxon>
        <taxon>Spermatophyta</taxon>
        <taxon>Magnoliopsida</taxon>
        <taxon>eudicotyledons</taxon>
        <taxon>Gunneridae</taxon>
        <taxon>Pentapetalae</taxon>
        <taxon>asterids</taxon>
        <taxon>lamiids</taxon>
        <taxon>Solanales</taxon>
        <taxon>Solanaceae</taxon>
        <taxon>Solanoideae</taxon>
        <taxon>Solaneae</taxon>
        <taxon>Solanum</taxon>
    </lineage>
</organism>
<feature type="non-terminal residue" evidence="1">
    <location>
        <position position="100"/>
    </location>
</feature>
<gene>
    <name evidence="1" type="ORF">H5410_046522</name>
</gene>
<proteinExistence type="predicted"/>
<accession>A0A9J5XGQ3</accession>
<name>A0A9J5XGQ3_SOLCO</name>
<protein>
    <submittedName>
        <fullName evidence="1">Uncharacterized protein</fullName>
    </submittedName>
</protein>
<comment type="caution">
    <text evidence="1">The sequence shown here is derived from an EMBL/GenBank/DDBJ whole genome shotgun (WGS) entry which is preliminary data.</text>
</comment>
<sequence length="100" mass="11389">MGFKFGTLAIQRAGLSSSNYSVRESPLIALSGPLTPKTHCNFRRAILLVSPIWLAKVTRRLAKWFNESFCNLNYEVFLGLCLTFSQRILQIWLGPTRTRV</sequence>
<dbReference type="Proteomes" id="UP000824120">
    <property type="component" value="Chromosome 9"/>
</dbReference>
<reference evidence="1 2" key="1">
    <citation type="submission" date="2020-09" db="EMBL/GenBank/DDBJ databases">
        <title>De no assembly of potato wild relative species, Solanum commersonii.</title>
        <authorList>
            <person name="Cho K."/>
        </authorList>
    </citation>
    <scope>NUCLEOTIDE SEQUENCE [LARGE SCALE GENOMIC DNA]</scope>
    <source>
        <strain evidence="1">LZ3.2</strain>
        <tissue evidence="1">Leaf</tissue>
    </source>
</reference>
<dbReference type="AlphaFoldDB" id="A0A9J5XGQ3"/>
<dbReference type="EMBL" id="JACXVP010000009">
    <property type="protein sequence ID" value="KAG5586088.1"/>
    <property type="molecule type" value="Genomic_DNA"/>
</dbReference>
<evidence type="ECO:0000313" key="2">
    <source>
        <dbReference type="Proteomes" id="UP000824120"/>
    </source>
</evidence>